<dbReference type="Gene3D" id="3.40.50.2020">
    <property type="match status" value="1"/>
</dbReference>
<dbReference type="EC" id="2.4.2.8" evidence="5 13"/>
<name>A0A1J4K7J0_9EUKA</name>
<comment type="similarity">
    <text evidence="4 13">Belongs to the purine/pyrimidine phosphoribosyltransferase family.</text>
</comment>
<dbReference type="Proteomes" id="UP000179807">
    <property type="component" value="Unassembled WGS sequence"/>
</dbReference>
<comment type="catalytic activity">
    <reaction evidence="13">
        <text>IMP + diphosphate = hypoxanthine + 5-phospho-alpha-D-ribose 1-diphosphate</text>
        <dbReference type="Rhea" id="RHEA:17973"/>
        <dbReference type="ChEBI" id="CHEBI:17368"/>
        <dbReference type="ChEBI" id="CHEBI:33019"/>
        <dbReference type="ChEBI" id="CHEBI:58017"/>
        <dbReference type="ChEBI" id="CHEBI:58053"/>
        <dbReference type="EC" id="2.4.2.8"/>
    </reaction>
</comment>
<dbReference type="PANTHER" id="PTHR43340:SF1">
    <property type="entry name" value="HYPOXANTHINE PHOSPHORIBOSYLTRANSFERASE"/>
    <property type="match status" value="1"/>
</dbReference>
<dbReference type="GO" id="GO:0006178">
    <property type="term" value="P:guanine salvage"/>
    <property type="evidence" value="ECO:0007669"/>
    <property type="project" value="TreeGrafter"/>
</dbReference>
<keyword evidence="11 13" id="KW-0547">Nucleotide-binding</keyword>
<dbReference type="GO" id="GO:0000287">
    <property type="term" value="F:magnesium ion binding"/>
    <property type="evidence" value="ECO:0007669"/>
    <property type="project" value="TreeGrafter"/>
</dbReference>
<keyword evidence="10 13" id="KW-0660">Purine salvage</keyword>
<evidence type="ECO:0000256" key="1">
    <source>
        <dbReference type="ARBA" id="ARBA00001946"/>
    </source>
</evidence>
<dbReference type="RefSeq" id="XP_068360106.1">
    <property type="nucleotide sequence ID" value="XM_068503977.1"/>
</dbReference>
<evidence type="ECO:0000256" key="6">
    <source>
        <dbReference type="ARBA" id="ARBA00022490"/>
    </source>
</evidence>
<evidence type="ECO:0000256" key="10">
    <source>
        <dbReference type="ARBA" id="ARBA00022726"/>
    </source>
</evidence>
<evidence type="ECO:0000256" key="4">
    <source>
        <dbReference type="ARBA" id="ARBA00008391"/>
    </source>
</evidence>
<evidence type="ECO:0000256" key="9">
    <source>
        <dbReference type="ARBA" id="ARBA00022723"/>
    </source>
</evidence>
<dbReference type="OrthoDB" id="9449045at2759"/>
<dbReference type="InterPro" id="IPR000836">
    <property type="entry name" value="PRTase_dom"/>
</dbReference>
<dbReference type="GO" id="GO:0004422">
    <property type="term" value="F:hypoxanthine phosphoribosyltransferase activity"/>
    <property type="evidence" value="ECO:0007669"/>
    <property type="project" value="InterPro"/>
</dbReference>
<gene>
    <name evidence="15" type="primary">HPT</name>
    <name evidence="15" type="ORF">TRFO_24849</name>
</gene>
<keyword evidence="8 13" id="KW-0808">Transferase</keyword>
<dbReference type="PANTHER" id="PTHR43340">
    <property type="entry name" value="HYPOXANTHINE-GUANINE PHOSPHORIBOSYLTRANSFERASE"/>
    <property type="match status" value="1"/>
</dbReference>
<reference evidence="15" key="1">
    <citation type="submission" date="2016-10" db="EMBL/GenBank/DDBJ databases">
        <authorList>
            <person name="Benchimol M."/>
            <person name="Almeida L.G."/>
            <person name="Vasconcelos A.T."/>
            <person name="Perreira-Neves A."/>
            <person name="Rosa I.A."/>
            <person name="Tasca T."/>
            <person name="Bogo M.R."/>
            <person name="de Souza W."/>
        </authorList>
    </citation>
    <scope>NUCLEOTIDE SEQUENCE [LARGE SCALE GENOMIC DNA]</scope>
    <source>
        <strain evidence="15">K</strain>
    </source>
</reference>
<evidence type="ECO:0000256" key="2">
    <source>
        <dbReference type="ARBA" id="ARBA00004496"/>
    </source>
</evidence>
<evidence type="ECO:0000259" key="14">
    <source>
        <dbReference type="Pfam" id="PF00156"/>
    </source>
</evidence>
<keyword evidence="7 13" id="KW-0328">Glycosyltransferase</keyword>
<dbReference type="Pfam" id="PF00156">
    <property type="entry name" value="Pribosyltran"/>
    <property type="match status" value="1"/>
</dbReference>
<dbReference type="GO" id="GO:0032263">
    <property type="term" value="P:GMP salvage"/>
    <property type="evidence" value="ECO:0007669"/>
    <property type="project" value="TreeGrafter"/>
</dbReference>
<protein>
    <recommendedName>
        <fullName evidence="5 13">Hypoxanthine phosphoribosyltransferase</fullName>
        <ecNumber evidence="5 13">2.4.2.8</ecNumber>
    </recommendedName>
</protein>
<evidence type="ECO:0000256" key="13">
    <source>
        <dbReference type="RuleBase" id="RU364099"/>
    </source>
</evidence>
<evidence type="ECO:0000256" key="7">
    <source>
        <dbReference type="ARBA" id="ARBA00022676"/>
    </source>
</evidence>
<dbReference type="GO" id="GO:0046100">
    <property type="term" value="P:hypoxanthine metabolic process"/>
    <property type="evidence" value="ECO:0007669"/>
    <property type="project" value="TreeGrafter"/>
</dbReference>
<keyword evidence="9 13" id="KW-0479">Metal-binding</keyword>
<evidence type="ECO:0000256" key="5">
    <source>
        <dbReference type="ARBA" id="ARBA00011895"/>
    </source>
</evidence>
<dbReference type="InterPro" id="IPR029057">
    <property type="entry name" value="PRTase-like"/>
</dbReference>
<dbReference type="CDD" id="cd06223">
    <property type="entry name" value="PRTases_typeI"/>
    <property type="match status" value="1"/>
</dbReference>
<dbReference type="InterPro" id="IPR005904">
    <property type="entry name" value="Hxn_phspho_trans"/>
</dbReference>
<evidence type="ECO:0000313" key="15">
    <source>
        <dbReference type="EMBL" id="OHT06970.1"/>
    </source>
</evidence>
<dbReference type="SUPFAM" id="SSF53271">
    <property type="entry name" value="PRTase-like"/>
    <property type="match status" value="1"/>
</dbReference>
<dbReference type="GO" id="GO:0005829">
    <property type="term" value="C:cytosol"/>
    <property type="evidence" value="ECO:0007669"/>
    <property type="project" value="TreeGrafter"/>
</dbReference>
<keyword evidence="16" id="KW-1185">Reference proteome</keyword>
<dbReference type="UniPathway" id="UPA00591">
    <property type="reaction ID" value="UER00648"/>
</dbReference>
<comment type="subcellular location">
    <subcellularLocation>
        <location evidence="2 13">Cytoplasm</location>
    </subcellularLocation>
</comment>
<evidence type="ECO:0000313" key="16">
    <source>
        <dbReference type="Proteomes" id="UP000179807"/>
    </source>
</evidence>
<dbReference type="FunFam" id="3.40.50.2020:FF:000006">
    <property type="entry name" value="Hypoxanthine phosphoribosyltransferase"/>
    <property type="match status" value="1"/>
</dbReference>
<dbReference type="GO" id="GO:0006166">
    <property type="term" value="P:purine ribonucleoside salvage"/>
    <property type="evidence" value="ECO:0007669"/>
    <property type="project" value="UniProtKB-KW"/>
</dbReference>
<comment type="cofactor">
    <cofactor evidence="1 13">
        <name>Mg(2+)</name>
        <dbReference type="ChEBI" id="CHEBI:18420"/>
    </cofactor>
</comment>
<dbReference type="NCBIfam" id="TIGR01203">
    <property type="entry name" value="HGPRTase"/>
    <property type="match status" value="1"/>
</dbReference>
<keyword evidence="12 13" id="KW-0460">Magnesium</keyword>
<evidence type="ECO:0000256" key="11">
    <source>
        <dbReference type="ARBA" id="ARBA00022741"/>
    </source>
</evidence>
<comment type="pathway">
    <text evidence="3 13">Purine metabolism; IMP biosynthesis via salvage pathway; IMP from hypoxanthine: step 1/1.</text>
</comment>
<comment type="caution">
    <text evidence="15">The sequence shown here is derived from an EMBL/GenBank/DDBJ whole genome shotgun (WGS) entry which is preliminary data.</text>
</comment>
<dbReference type="EMBL" id="MLAK01000709">
    <property type="protein sequence ID" value="OHT06970.1"/>
    <property type="molecule type" value="Genomic_DNA"/>
</dbReference>
<dbReference type="InterPro" id="IPR050408">
    <property type="entry name" value="HGPRT"/>
</dbReference>
<organism evidence="15 16">
    <name type="scientific">Tritrichomonas foetus</name>
    <dbReference type="NCBI Taxonomy" id="1144522"/>
    <lineage>
        <taxon>Eukaryota</taxon>
        <taxon>Metamonada</taxon>
        <taxon>Parabasalia</taxon>
        <taxon>Tritrichomonadida</taxon>
        <taxon>Tritrichomonadidae</taxon>
        <taxon>Tritrichomonas</taxon>
    </lineage>
</organism>
<keyword evidence="6 13" id="KW-0963">Cytoplasm</keyword>
<proteinExistence type="inferred from homology"/>
<dbReference type="GO" id="GO:0032264">
    <property type="term" value="P:IMP salvage"/>
    <property type="evidence" value="ECO:0007669"/>
    <property type="project" value="UniProtKB-UniPathway"/>
</dbReference>
<dbReference type="GeneID" id="94838681"/>
<evidence type="ECO:0000256" key="12">
    <source>
        <dbReference type="ARBA" id="ARBA00022842"/>
    </source>
</evidence>
<dbReference type="GO" id="GO:0000166">
    <property type="term" value="F:nucleotide binding"/>
    <property type="evidence" value="ECO:0007669"/>
    <property type="project" value="UniProtKB-KW"/>
</dbReference>
<feature type="domain" description="Phosphoribosyltransferase" evidence="14">
    <location>
        <begin position="9"/>
        <end position="158"/>
    </location>
</feature>
<sequence length="179" mass="20567">MQKDLCEVLYDQKAIEARVTELAAELSKEYRDKDPILVCVLTGAIFFFTDLVKKLDFPVYPDYIIASSYSGTKSSGNLMITKDLKYNIEGRHVIIIEDIIDTGLTMYQLRYNLLSRNPASLKICVLCDKDVKKAYEVPIDYCGFHVVDKFIVGYGFDYNNKYRNMPVIGVLKEEIYAKK</sequence>
<evidence type="ECO:0000256" key="3">
    <source>
        <dbReference type="ARBA" id="ARBA00004669"/>
    </source>
</evidence>
<evidence type="ECO:0000256" key="8">
    <source>
        <dbReference type="ARBA" id="ARBA00022679"/>
    </source>
</evidence>
<dbReference type="VEuPathDB" id="TrichDB:TRFO_24849"/>
<accession>A0A1J4K7J0</accession>
<dbReference type="AlphaFoldDB" id="A0A1J4K7J0"/>